<evidence type="ECO:0000313" key="1">
    <source>
        <dbReference type="EMBL" id="KAJ7735874.1"/>
    </source>
</evidence>
<evidence type="ECO:0000313" key="2">
    <source>
        <dbReference type="Proteomes" id="UP001215280"/>
    </source>
</evidence>
<protein>
    <recommendedName>
        <fullName evidence="3">Protein kinase domain-containing protein</fullName>
    </recommendedName>
</protein>
<dbReference type="Proteomes" id="UP001215280">
    <property type="component" value="Unassembled WGS sequence"/>
</dbReference>
<keyword evidence="2" id="KW-1185">Reference proteome</keyword>
<accession>A0AAD7I5Y7</accession>
<dbReference type="EMBL" id="JARJLG010000152">
    <property type="protein sequence ID" value="KAJ7735874.1"/>
    <property type="molecule type" value="Genomic_DNA"/>
</dbReference>
<comment type="caution">
    <text evidence="1">The sequence shown here is derived from an EMBL/GenBank/DDBJ whole genome shotgun (WGS) entry which is preliminary data.</text>
</comment>
<dbReference type="SUPFAM" id="SSF56112">
    <property type="entry name" value="Protein kinase-like (PK-like)"/>
    <property type="match status" value="1"/>
</dbReference>
<name>A0AAD7I5Y7_9AGAR</name>
<reference evidence="1" key="1">
    <citation type="submission" date="2023-03" db="EMBL/GenBank/DDBJ databases">
        <title>Massive genome expansion in bonnet fungi (Mycena s.s.) driven by repeated elements and novel gene families across ecological guilds.</title>
        <authorList>
            <consortium name="Lawrence Berkeley National Laboratory"/>
            <person name="Harder C.B."/>
            <person name="Miyauchi S."/>
            <person name="Viragh M."/>
            <person name="Kuo A."/>
            <person name="Thoen E."/>
            <person name="Andreopoulos B."/>
            <person name="Lu D."/>
            <person name="Skrede I."/>
            <person name="Drula E."/>
            <person name="Henrissat B."/>
            <person name="Morin E."/>
            <person name="Kohler A."/>
            <person name="Barry K."/>
            <person name="LaButti K."/>
            <person name="Morin E."/>
            <person name="Salamov A."/>
            <person name="Lipzen A."/>
            <person name="Mereny Z."/>
            <person name="Hegedus B."/>
            <person name="Baldrian P."/>
            <person name="Stursova M."/>
            <person name="Weitz H."/>
            <person name="Taylor A."/>
            <person name="Grigoriev I.V."/>
            <person name="Nagy L.G."/>
            <person name="Martin F."/>
            <person name="Kauserud H."/>
        </authorList>
    </citation>
    <scope>NUCLEOTIDE SEQUENCE</scope>
    <source>
        <strain evidence="1">CBHHK188m</strain>
    </source>
</reference>
<sequence length="342" mass="37476">MCTHHRSLLVAINAPPGSFNITGPGPDLARPGFDAYNQLYSQPSIPNGLGGKGRLRMLPRRSASKDALGSNGSALSGYAALFSTLIQNAVQGLTKIGFVFPDWVDFGPLRYHLTLPRVIDPRLLIEIPRDVIEKRSHRPCSSSDCSVPLLSNQSQPLVHSFINFNNGVLVYRGKFDGQSVIVKAYEALGFDGLLREITAYERLLYLPTVPKVVGVFGPSDMAWAALVIEDRGISLDSEQHWATLPLQERVMIYDTAVDFHLAGVHHGDLAARNFVRDKEGRLSIVDLGHAVVGHAYGLKLNVILIQKKNEKNIQLVRQGHHESAAVPFKVPPTATACFYIAA</sequence>
<proteinExistence type="predicted"/>
<gene>
    <name evidence="1" type="ORF">DFH07DRAFT_779894</name>
</gene>
<organism evidence="1 2">
    <name type="scientific">Mycena maculata</name>
    <dbReference type="NCBI Taxonomy" id="230809"/>
    <lineage>
        <taxon>Eukaryota</taxon>
        <taxon>Fungi</taxon>
        <taxon>Dikarya</taxon>
        <taxon>Basidiomycota</taxon>
        <taxon>Agaricomycotina</taxon>
        <taxon>Agaricomycetes</taxon>
        <taxon>Agaricomycetidae</taxon>
        <taxon>Agaricales</taxon>
        <taxon>Marasmiineae</taxon>
        <taxon>Mycenaceae</taxon>
        <taxon>Mycena</taxon>
    </lineage>
</organism>
<evidence type="ECO:0008006" key="3">
    <source>
        <dbReference type="Google" id="ProtNLM"/>
    </source>
</evidence>
<dbReference type="AlphaFoldDB" id="A0AAD7I5Y7"/>
<dbReference type="InterPro" id="IPR011009">
    <property type="entry name" value="Kinase-like_dom_sf"/>
</dbReference>